<comment type="caution">
    <text evidence="2">The sequence shown here is derived from an EMBL/GenBank/DDBJ whole genome shotgun (WGS) entry which is preliminary data.</text>
</comment>
<accession>A0ABQ7IVU0</accession>
<dbReference type="Proteomes" id="UP000783213">
    <property type="component" value="Unassembled WGS sequence"/>
</dbReference>
<dbReference type="EMBL" id="RCSX01000005">
    <property type="protein sequence ID" value="KAF7935121.1"/>
    <property type="molecule type" value="Genomic_DNA"/>
</dbReference>
<gene>
    <name evidence="2" type="ORF">EAE98_003166</name>
</gene>
<feature type="compositionally biased region" description="Pro residues" evidence="1">
    <location>
        <begin position="31"/>
        <end position="56"/>
    </location>
</feature>
<name>A0ABQ7IVU0_9HELO</name>
<organism evidence="2 3">
    <name type="scientific">Botrytis deweyae</name>
    <dbReference type="NCBI Taxonomy" id="2478750"/>
    <lineage>
        <taxon>Eukaryota</taxon>
        <taxon>Fungi</taxon>
        <taxon>Dikarya</taxon>
        <taxon>Ascomycota</taxon>
        <taxon>Pezizomycotina</taxon>
        <taxon>Leotiomycetes</taxon>
        <taxon>Helotiales</taxon>
        <taxon>Sclerotiniaceae</taxon>
        <taxon>Botrytis</taxon>
    </lineage>
</organism>
<protein>
    <submittedName>
        <fullName evidence="2">Uncharacterized protein</fullName>
    </submittedName>
</protein>
<evidence type="ECO:0000313" key="2">
    <source>
        <dbReference type="EMBL" id="KAF7935121.1"/>
    </source>
</evidence>
<keyword evidence="3" id="KW-1185">Reference proteome</keyword>
<evidence type="ECO:0000256" key="1">
    <source>
        <dbReference type="SAM" id="MobiDB-lite"/>
    </source>
</evidence>
<evidence type="ECO:0000313" key="3">
    <source>
        <dbReference type="Proteomes" id="UP000783213"/>
    </source>
</evidence>
<feature type="region of interest" description="Disordered" evidence="1">
    <location>
        <begin position="1"/>
        <end position="78"/>
    </location>
</feature>
<feature type="compositionally biased region" description="Polar residues" evidence="1">
    <location>
        <begin position="1"/>
        <end position="22"/>
    </location>
</feature>
<dbReference type="RefSeq" id="XP_038813315.1">
    <property type="nucleotide sequence ID" value="XM_038950786.1"/>
</dbReference>
<sequence>MFPLTEANSSPPGLKTQLTPNTRRAAASKLQPPPQPPHQPPPQPPHQSPPQTPQPNRPTTSTVTNQLTITSQRRSRTH</sequence>
<proteinExistence type="predicted"/>
<feature type="compositionally biased region" description="Polar residues" evidence="1">
    <location>
        <begin position="63"/>
        <end position="72"/>
    </location>
</feature>
<dbReference type="GeneID" id="62229940"/>
<reference evidence="2 3" key="1">
    <citation type="journal article" date="2020" name="Genome Biol. Evol.">
        <title>Comparative genomics of Sclerotiniaceae.</title>
        <authorList>
            <person name="Valero Jimenez C.A."/>
            <person name="Steentjes M."/>
            <person name="Scholten O.E."/>
            <person name="Van Kan J.A.L."/>
        </authorList>
    </citation>
    <scope>NUCLEOTIDE SEQUENCE [LARGE SCALE GENOMIC DNA]</scope>
    <source>
        <strain evidence="2 3">B1</strain>
    </source>
</reference>